<dbReference type="EMBL" id="BABT02000068">
    <property type="protein sequence ID" value="GAA95954.1"/>
    <property type="molecule type" value="Genomic_DNA"/>
</dbReference>
<reference evidence="2 3" key="1">
    <citation type="journal article" date="2011" name="J. Gen. Appl. Microbiol.">
        <title>Draft genome sequencing of the enigmatic basidiomycete Mixia osmundae.</title>
        <authorList>
            <person name="Nishida H."/>
            <person name="Nagatsuka Y."/>
            <person name="Sugiyama J."/>
        </authorList>
    </citation>
    <scope>NUCLEOTIDE SEQUENCE [LARGE SCALE GENOMIC DNA]</scope>
    <source>
        <strain evidence="3">CBS 9802 / IAM 14324 / JCM 22182 / KY 12970</strain>
    </source>
</reference>
<proteinExistence type="predicted"/>
<organism evidence="2 3">
    <name type="scientific">Mixia osmundae (strain CBS 9802 / IAM 14324 / JCM 22182 / KY 12970)</name>
    <dbReference type="NCBI Taxonomy" id="764103"/>
    <lineage>
        <taxon>Eukaryota</taxon>
        <taxon>Fungi</taxon>
        <taxon>Dikarya</taxon>
        <taxon>Basidiomycota</taxon>
        <taxon>Pucciniomycotina</taxon>
        <taxon>Mixiomycetes</taxon>
        <taxon>Mixiales</taxon>
        <taxon>Mixiaceae</taxon>
        <taxon>Mixia</taxon>
    </lineage>
</organism>
<name>G7DZE4_MIXOS</name>
<evidence type="ECO:0000256" key="1">
    <source>
        <dbReference type="SAM" id="SignalP"/>
    </source>
</evidence>
<dbReference type="RefSeq" id="XP_014571180.1">
    <property type="nucleotide sequence ID" value="XM_014715694.1"/>
</dbReference>
<dbReference type="InParanoid" id="G7DZE4"/>
<dbReference type="AlphaFoldDB" id="G7DZE4"/>
<accession>G7DZE4</accession>
<sequence length="154" mass="16373">MKLSGTLISFITLAGSSAAQAQVAANNPNVACILNIQGAIFYFGMLMWSDMTHWYTKGIVRSDAVPVATSYDANTRTISGISADGSTDLRISVWPSANGDGSLAAFLVDGNLHYNGVTTRIATNDYNAYGSACQYYTGAEVINFNLCHKGAPRC</sequence>
<keyword evidence="3" id="KW-1185">Reference proteome</keyword>
<feature type="signal peptide" evidence="1">
    <location>
        <begin position="1"/>
        <end position="21"/>
    </location>
</feature>
<feature type="chain" id="PRO_5009955665" evidence="1">
    <location>
        <begin position="22"/>
        <end position="154"/>
    </location>
</feature>
<protein>
    <submittedName>
        <fullName evidence="2">Uncharacterized protein</fullName>
    </submittedName>
</protein>
<dbReference type="Proteomes" id="UP000009131">
    <property type="component" value="Unassembled WGS sequence"/>
</dbReference>
<evidence type="ECO:0000313" key="2">
    <source>
        <dbReference type="EMBL" id="GAA95954.1"/>
    </source>
</evidence>
<gene>
    <name evidence="2" type="primary">Mo02612</name>
    <name evidence="2" type="ORF">E5Q_02612</name>
</gene>
<evidence type="ECO:0000313" key="3">
    <source>
        <dbReference type="Proteomes" id="UP000009131"/>
    </source>
</evidence>
<comment type="caution">
    <text evidence="2">The sequence shown here is derived from an EMBL/GenBank/DDBJ whole genome shotgun (WGS) entry which is preliminary data.</text>
</comment>
<reference evidence="2 3" key="2">
    <citation type="journal article" date="2012" name="Open Biol.">
        <title>Characteristics of nucleosomes and linker DNA regions on the genome of the basidiomycete Mixia osmundae revealed by mono- and dinucleosome mapping.</title>
        <authorList>
            <person name="Nishida H."/>
            <person name="Kondo S."/>
            <person name="Matsumoto T."/>
            <person name="Suzuki Y."/>
            <person name="Yoshikawa H."/>
            <person name="Taylor T.D."/>
            <person name="Sugiyama J."/>
        </authorList>
    </citation>
    <scope>NUCLEOTIDE SEQUENCE [LARGE SCALE GENOMIC DNA]</scope>
    <source>
        <strain evidence="3">CBS 9802 / IAM 14324 / JCM 22182 / KY 12970</strain>
    </source>
</reference>
<dbReference type="HOGENOM" id="CLU_113399_0_0_1"/>
<keyword evidence="1" id="KW-0732">Signal</keyword>